<dbReference type="CDD" id="cd07035">
    <property type="entry name" value="TPP_PYR_POX_like"/>
    <property type="match status" value="1"/>
</dbReference>
<dbReference type="PANTHER" id="PTHR18968">
    <property type="entry name" value="THIAMINE PYROPHOSPHATE ENZYMES"/>
    <property type="match status" value="1"/>
</dbReference>
<dbReference type="InterPro" id="IPR012001">
    <property type="entry name" value="Thiamin_PyroP_enz_TPP-bd_dom"/>
</dbReference>
<dbReference type="InterPro" id="IPR012000">
    <property type="entry name" value="Thiamin_PyroP_enz_cen_dom"/>
</dbReference>
<dbReference type="InterPro" id="IPR012846">
    <property type="entry name" value="Acetolactate_synth_lsu"/>
</dbReference>
<comment type="pathway">
    <text evidence="3">Amino-acid biosynthesis; L-isoleucine biosynthesis; L-isoleucine from 2-oxobutanoate: step 1/4.</text>
</comment>
<evidence type="ECO:0000256" key="3">
    <source>
        <dbReference type="ARBA" id="ARBA00004974"/>
    </source>
</evidence>
<evidence type="ECO:0000256" key="1">
    <source>
        <dbReference type="ARBA" id="ARBA00001946"/>
    </source>
</evidence>
<dbReference type="UniPathway" id="UPA00047">
    <property type="reaction ID" value="UER00055"/>
</dbReference>
<evidence type="ECO:0000256" key="10">
    <source>
        <dbReference type="ARBA" id="ARBA00022723"/>
    </source>
</evidence>
<evidence type="ECO:0000256" key="5">
    <source>
        <dbReference type="ARBA" id="ARBA00007812"/>
    </source>
</evidence>
<keyword evidence="7" id="KW-0028">Amino-acid biosynthesis</keyword>
<name>A0A0F9NJS4_9ZZZZ</name>
<comment type="caution">
    <text evidence="20">The sequence shown here is derived from an EMBL/GenBank/DDBJ whole genome shotgun (WGS) entry which is preliminary data.</text>
</comment>
<evidence type="ECO:0000256" key="8">
    <source>
        <dbReference type="ARBA" id="ARBA00022630"/>
    </source>
</evidence>
<keyword evidence="10" id="KW-0479">Metal-binding</keyword>
<dbReference type="InterPro" id="IPR045229">
    <property type="entry name" value="TPP_enz"/>
</dbReference>
<dbReference type="GO" id="GO:0003984">
    <property type="term" value="F:acetolactate synthase activity"/>
    <property type="evidence" value="ECO:0007669"/>
    <property type="project" value="UniProtKB-EC"/>
</dbReference>
<keyword evidence="14" id="KW-0100">Branched-chain amino acid biosynthesis</keyword>
<evidence type="ECO:0000259" key="18">
    <source>
        <dbReference type="Pfam" id="PF02775"/>
    </source>
</evidence>
<dbReference type="FunFam" id="3.40.50.1220:FF:000008">
    <property type="entry name" value="Acetolactate synthase"/>
    <property type="match status" value="1"/>
</dbReference>
<dbReference type="GO" id="GO:0009097">
    <property type="term" value="P:isoleucine biosynthetic process"/>
    <property type="evidence" value="ECO:0007669"/>
    <property type="project" value="UniProtKB-UniPathway"/>
</dbReference>
<comment type="catalytic activity">
    <reaction evidence="15">
        <text>2 pyruvate + H(+) = (2S)-2-acetolactate + CO2</text>
        <dbReference type="Rhea" id="RHEA:25249"/>
        <dbReference type="ChEBI" id="CHEBI:15361"/>
        <dbReference type="ChEBI" id="CHEBI:15378"/>
        <dbReference type="ChEBI" id="CHEBI:16526"/>
        <dbReference type="ChEBI" id="CHEBI:58476"/>
        <dbReference type="EC" id="2.2.1.6"/>
    </reaction>
</comment>
<evidence type="ECO:0000256" key="4">
    <source>
        <dbReference type="ARBA" id="ARBA00005025"/>
    </source>
</evidence>
<evidence type="ECO:0000256" key="7">
    <source>
        <dbReference type="ARBA" id="ARBA00022605"/>
    </source>
</evidence>
<proteinExistence type="inferred from homology"/>
<dbReference type="InterPro" id="IPR029035">
    <property type="entry name" value="DHS-like_NAD/FAD-binding_dom"/>
</dbReference>
<dbReference type="CDD" id="cd02015">
    <property type="entry name" value="TPP_AHAS"/>
    <property type="match status" value="1"/>
</dbReference>
<evidence type="ECO:0000259" key="19">
    <source>
        <dbReference type="Pfam" id="PF02776"/>
    </source>
</evidence>
<keyword evidence="13 16" id="KW-0786">Thiamine pyrophosphate</keyword>
<dbReference type="GO" id="GO:0030976">
    <property type="term" value="F:thiamine pyrophosphate binding"/>
    <property type="evidence" value="ECO:0007669"/>
    <property type="project" value="InterPro"/>
</dbReference>
<dbReference type="FunFam" id="3.40.50.970:FF:000007">
    <property type="entry name" value="Acetolactate synthase"/>
    <property type="match status" value="1"/>
</dbReference>
<evidence type="ECO:0000313" key="20">
    <source>
        <dbReference type="EMBL" id="KKN18159.1"/>
    </source>
</evidence>
<dbReference type="InterPro" id="IPR039368">
    <property type="entry name" value="AHAS_TPP"/>
</dbReference>
<dbReference type="Pfam" id="PF02776">
    <property type="entry name" value="TPP_enzyme_N"/>
    <property type="match status" value="1"/>
</dbReference>
<evidence type="ECO:0000256" key="14">
    <source>
        <dbReference type="ARBA" id="ARBA00023304"/>
    </source>
</evidence>
<dbReference type="EC" id="2.2.1.6" evidence="6"/>
<evidence type="ECO:0000256" key="6">
    <source>
        <dbReference type="ARBA" id="ARBA00013145"/>
    </source>
</evidence>
<dbReference type="Gene3D" id="3.40.50.970">
    <property type="match status" value="2"/>
</dbReference>
<dbReference type="GO" id="GO:0009099">
    <property type="term" value="P:L-valine biosynthetic process"/>
    <property type="evidence" value="ECO:0007669"/>
    <property type="project" value="UniProtKB-UniPathway"/>
</dbReference>
<protein>
    <recommendedName>
        <fullName evidence="6">acetolactate synthase</fullName>
        <ecNumber evidence="6">2.2.1.6</ecNumber>
    </recommendedName>
</protein>
<evidence type="ECO:0000256" key="12">
    <source>
        <dbReference type="ARBA" id="ARBA00022842"/>
    </source>
</evidence>
<dbReference type="UniPathway" id="UPA00049">
    <property type="reaction ID" value="UER00059"/>
</dbReference>
<sequence>MTGAEILIDALKKEGVDIMFGYPGGVVIPIFDVLYRDKEINLILTRHEQGAAHAADGYARASGKVGVCLVTSGPGATNTITGIATAKLDSIPIVVISGQVRTNIIGTDAFQETDMAGLTRSICKHNYLVQKTQELPQIIKEAFYIARSGRPGPVSLDLPLDVVTAKLKNYSYPKKVNLPGYNPTIKGNPRQIKKLAQAIKDAKKPLIMSGGGIISSGTSDELLKLLEMTNIPIVITLMGLGSIPTDHRLFLGMPGMHGRVAANYALTECDLLIAIGTRFDDRVTGDLKTFGKNAKIAHIDIDPAEIGKNVETDIPVVGDIQNVLNDLLGMIKPRIPNEWNRTTAGWKEKYKLGYKQQKTGEILPQYVVDRISHLAEQNAIIVTDVGQHQMWAALYCNHKKPRSFLSSGGLGTMGFGLPAAMGASMAYPDRMIINISGDGSIQMNIQELATCAINEIPVKIAVLNNTYLGMVRQWQELFWDRNYSKTCLKQTLHCPHDCKGPGKDCSQVYRPDFVKVAEANGIIGLRAAKPSEVDSVIKEGFRTKGPVLMEFMVRRVESVYPMVPGGKPINEMIIG</sequence>
<feature type="domain" description="Thiamine pyrophosphate enzyme central" evidence="17">
    <location>
        <begin position="192"/>
        <end position="327"/>
    </location>
</feature>
<keyword evidence="8" id="KW-0285">Flavoprotein</keyword>
<feature type="domain" description="Thiamine pyrophosphate enzyme N-terminal TPP-binding" evidence="19">
    <location>
        <begin position="1"/>
        <end position="115"/>
    </location>
</feature>
<comment type="similarity">
    <text evidence="5 16">Belongs to the TPP enzyme family.</text>
</comment>
<dbReference type="SUPFAM" id="SSF52518">
    <property type="entry name" value="Thiamin diphosphate-binding fold (THDP-binding)"/>
    <property type="match status" value="2"/>
</dbReference>
<evidence type="ECO:0000259" key="17">
    <source>
        <dbReference type="Pfam" id="PF00205"/>
    </source>
</evidence>
<dbReference type="InterPro" id="IPR000399">
    <property type="entry name" value="TPP-bd_CS"/>
</dbReference>
<dbReference type="PANTHER" id="PTHR18968:SF13">
    <property type="entry name" value="ACETOLACTATE SYNTHASE CATALYTIC SUBUNIT, MITOCHONDRIAL"/>
    <property type="match status" value="1"/>
</dbReference>
<reference evidence="20" key="1">
    <citation type="journal article" date="2015" name="Nature">
        <title>Complex archaea that bridge the gap between prokaryotes and eukaryotes.</title>
        <authorList>
            <person name="Spang A."/>
            <person name="Saw J.H."/>
            <person name="Jorgensen S.L."/>
            <person name="Zaremba-Niedzwiedzka K."/>
            <person name="Martijn J."/>
            <person name="Lind A.E."/>
            <person name="van Eijk R."/>
            <person name="Schleper C."/>
            <person name="Guy L."/>
            <person name="Ettema T.J."/>
        </authorList>
    </citation>
    <scope>NUCLEOTIDE SEQUENCE</scope>
</reference>
<dbReference type="InterPro" id="IPR011766">
    <property type="entry name" value="TPP_enzyme_TPP-bd"/>
</dbReference>
<evidence type="ECO:0000256" key="11">
    <source>
        <dbReference type="ARBA" id="ARBA00022827"/>
    </source>
</evidence>
<comment type="pathway">
    <text evidence="4">Amino-acid biosynthesis; L-valine biosynthesis; L-valine from pyruvate: step 1/4.</text>
</comment>
<feature type="domain" description="Thiamine pyrophosphate enzyme TPP-binding" evidence="18">
    <location>
        <begin position="384"/>
        <end position="550"/>
    </location>
</feature>
<organism evidence="20">
    <name type="scientific">marine sediment metagenome</name>
    <dbReference type="NCBI Taxonomy" id="412755"/>
    <lineage>
        <taxon>unclassified sequences</taxon>
        <taxon>metagenomes</taxon>
        <taxon>ecological metagenomes</taxon>
    </lineage>
</organism>
<dbReference type="AlphaFoldDB" id="A0A0F9NJS4"/>
<gene>
    <name evidence="20" type="ORF">LCGC14_0958570</name>
</gene>
<dbReference type="SUPFAM" id="SSF52467">
    <property type="entry name" value="DHS-like NAD/FAD-binding domain"/>
    <property type="match status" value="1"/>
</dbReference>
<dbReference type="EMBL" id="LAZR01003453">
    <property type="protein sequence ID" value="KKN18159.1"/>
    <property type="molecule type" value="Genomic_DNA"/>
</dbReference>
<dbReference type="InterPro" id="IPR029061">
    <property type="entry name" value="THDP-binding"/>
</dbReference>
<accession>A0A0F9NJS4</accession>
<evidence type="ECO:0000256" key="9">
    <source>
        <dbReference type="ARBA" id="ARBA00022679"/>
    </source>
</evidence>
<comment type="cofactor">
    <cofactor evidence="1">
        <name>Mg(2+)</name>
        <dbReference type="ChEBI" id="CHEBI:18420"/>
    </cofactor>
</comment>
<evidence type="ECO:0000256" key="15">
    <source>
        <dbReference type="ARBA" id="ARBA00048670"/>
    </source>
</evidence>
<dbReference type="GO" id="GO:0005948">
    <property type="term" value="C:acetolactate synthase complex"/>
    <property type="evidence" value="ECO:0007669"/>
    <property type="project" value="TreeGrafter"/>
</dbReference>
<evidence type="ECO:0000256" key="13">
    <source>
        <dbReference type="ARBA" id="ARBA00023052"/>
    </source>
</evidence>
<keyword evidence="12" id="KW-0460">Magnesium</keyword>
<comment type="cofactor">
    <cofactor evidence="2">
        <name>thiamine diphosphate</name>
        <dbReference type="ChEBI" id="CHEBI:58937"/>
    </cofactor>
</comment>
<dbReference type="GO" id="GO:0050660">
    <property type="term" value="F:flavin adenine dinucleotide binding"/>
    <property type="evidence" value="ECO:0007669"/>
    <property type="project" value="InterPro"/>
</dbReference>
<dbReference type="Pfam" id="PF00205">
    <property type="entry name" value="TPP_enzyme_M"/>
    <property type="match status" value="1"/>
</dbReference>
<dbReference type="NCBIfam" id="TIGR00118">
    <property type="entry name" value="acolac_lg"/>
    <property type="match status" value="1"/>
</dbReference>
<dbReference type="GO" id="GO:0000287">
    <property type="term" value="F:magnesium ion binding"/>
    <property type="evidence" value="ECO:0007669"/>
    <property type="project" value="InterPro"/>
</dbReference>
<evidence type="ECO:0000256" key="2">
    <source>
        <dbReference type="ARBA" id="ARBA00001964"/>
    </source>
</evidence>
<keyword evidence="11" id="KW-0274">FAD</keyword>
<evidence type="ECO:0000256" key="16">
    <source>
        <dbReference type="RuleBase" id="RU362132"/>
    </source>
</evidence>
<dbReference type="Gene3D" id="3.40.50.1220">
    <property type="entry name" value="TPP-binding domain"/>
    <property type="match status" value="1"/>
</dbReference>
<dbReference type="Pfam" id="PF02775">
    <property type="entry name" value="TPP_enzyme_C"/>
    <property type="match status" value="1"/>
</dbReference>
<keyword evidence="9" id="KW-0808">Transferase</keyword>
<dbReference type="PROSITE" id="PS00187">
    <property type="entry name" value="TPP_ENZYMES"/>
    <property type="match status" value="1"/>
</dbReference>
<dbReference type="FunFam" id="3.40.50.970:FF:000016">
    <property type="entry name" value="Acetolactate synthase"/>
    <property type="match status" value="1"/>
</dbReference>